<evidence type="ECO:0000259" key="3">
    <source>
        <dbReference type="PROSITE" id="PS51473"/>
    </source>
</evidence>
<evidence type="ECO:0000313" key="4">
    <source>
        <dbReference type="EMBL" id="KAJ8423016.1"/>
    </source>
</evidence>
<dbReference type="InterPro" id="IPR002902">
    <property type="entry name" value="GNK2"/>
</dbReference>
<name>A0A9Q1GPM8_9CARY</name>
<dbReference type="CDD" id="cd23509">
    <property type="entry name" value="Gnk2-like"/>
    <property type="match status" value="1"/>
</dbReference>
<protein>
    <recommendedName>
        <fullName evidence="3">Gnk2-homologous domain-containing protein</fullName>
    </recommendedName>
</protein>
<dbReference type="SUPFAM" id="SSF56112">
    <property type="entry name" value="Protein kinase-like (PK-like)"/>
    <property type="match status" value="1"/>
</dbReference>
<reference evidence="4" key="1">
    <citation type="submission" date="2022-04" db="EMBL/GenBank/DDBJ databases">
        <title>Carnegiea gigantea Genome sequencing and assembly v2.</title>
        <authorList>
            <person name="Copetti D."/>
            <person name="Sanderson M.J."/>
            <person name="Burquez A."/>
            <person name="Wojciechowski M.F."/>
        </authorList>
    </citation>
    <scope>NUCLEOTIDE SEQUENCE</scope>
    <source>
        <strain evidence="4">SGP5-SGP5p</strain>
        <tissue evidence="4">Aerial part</tissue>
    </source>
</reference>
<keyword evidence="1" id="KW-0732">Signal</keyword>
<evidence type="ECO:0000313" key="5">
    <source>
        <dbReference type="Proteomes" id="UP001153076"/>
    </source>
</evidence>
<dbReference type="Gene3D" id="1.10.510.10">
    <property type="entry name" value="Transferase(Phosphotransferase) domain 1"/>
    <property type="match status" value="1"/>
</dbReference>
<evidence type="ECO:0000256" key="2">
    <source>
        <dbReference type="ARBA" id="ARBA00022737"/>
    </source>
</evidence>
<comment type="caution">
    <text evidence="4">The sequence shown here is derived from an EMBL/GenBank/DDBJ whole genome shotgun (WGS) entry which is preliminary data.</text>
</comment>
<proteinExistence type="predicted"/>
<dbReference type="EMBL" id="JAKOGI010002079">
    <property type="protein sequence ID" value="KAJ8423016.1"/>
    <property type="molecule type" value="Genomic_DNA"/>
</dbReference>
<keyword evidence="5" id="KW-1185">Reference proteome</keyword>
<sequence>MPLGYRTIFSQVELTPSKLGFNRTSLWGAYDLDPYLQNVTDAMNGLIKKVSDNSSLHGFATTQIDLSSSHTWRWRGLAQCTPDILGNPCYTCLSAGFKQWDPWAITDIFLPSCLIRFDLYGSPPPSSPGQSVAYVFGKTAIIKVNGNSTTHVRNNVIGFDAYNLQVHMDDFMSIIVQSPPYFTADQYNKLIALSNKHDLETSIPTPRETTSAAMLVVVNLPMEEKWISVDGEIRQPRTARVKIFSYSEIDNMTSGFQRRLGEGGFGYVYYGCLAEGKHSKDVAIKVLSKDAPKQFSTEHLLAAIADFGFSKIFPDDYISVLSTRVIGTPGYIDPQPMLERRDLESIVDPRLPQVQNCSSLWRATDLAVECVNLSASERPAMSHIASGLKECLAMEMEEMSPIARDSNSMEIGLTTTCASRLAGAVQQWPRASLTY</sequence>
<dbReference type="PROSITE" id="PS51473">
    <property type="entry name" value="GNK2"/>
    <property type="match status" value="1"/>
</dbReference>
<dbReference type="InterPro" id="IPR038408">
    <property type="entry name" value="GNK2_sf"/>
</dbReference>
<dbReference type="Gene3D" id="3.30.200.20">
    <property type="entry name" value="Phosphorylase Kinase, domain 1"/>
    <property type="match status" value="1"/>
</dbReference>
<organism evidence="4 5">
    <name type="scientific">Carnegiea gigantea</name>
    <dbReference type="NCBI Taxonomy" id="171969"/>
    <lineage>
        <taxon>Eukaryota</taxon>
        <taxon>Viridiplantae</taxon>
        <taxon>Streptophyta</taxon>
        <taxon>Embryophyta</taxon>
        <taxon>Tracheophyta</taxon>
        <taxon>Spermatophyta</taxon>
        <taxon>Magnoliopsida</taxon>
        <taxon>eudicotyledons</taxon>
        <taxon>Gunneridae</taxon>
        <taxon>Pentapetalae</taxon>
        <taxon>Caryophyllales</taxon>
        <taxon>Cactineae</taxon>
        <taxon>Cactaceae</taxon>
        <taxon>Cactoideae</taxon>
        <taxon>Echinocereeae</taxon>
        <taxon>Carnegiea</taxon>
    </lineage>
</organism>
<gene>
    <name evidence="4" type="ORF">Cgig2_016782</name>
</gene>
<evidence type="ECO:0000256" key="1">
    <source>
        <dbReference type="ARBA" id="ARBA00022729"/>
    </source>
</evidence>
<dbReference type="Proteomes" id="UP001153076">
    <property type="component" value="Unassembled WGS sequence"/>
</dbReference>
<feature type="domain" description="Gnk2-homologous" evidence="3">
    <location>
        <begin position="17"/>
        <end position="122"/>
    </location>
</feature>
<dbReference type="PANTHER" id="PTHR45631">
    <property type="entry name" value="OS07G0107800 PROTEIN-RELATED"/>
    <property type="match status" value="1"/>
</dbReference>
<keyword evidence="2" id="KW-0677">Repeat</keyword>
<dbReference type="PANTHER" id="PTHR45631:SF215">
    <property type="entry name" value="PROTEIN KINASE DOMAIN-CONTAINING PROTEIN"/>
    <property type="match status" value="1"/>
</dbReference>
<dbReference type="AlphaFoldDB" id="A0A9Q1GPM8"/>
<dbReference type="Gene3D" id="3.30.430.20">
    <property type="entry name" value="Gnk2 domain, C-X8-C-X2-C motif"/>
    <property type="match status" value="1"/>
</dbReference>
<dbReference type="OrthoDB" id="2013020at2759"/>
<accession>A0A9Q1GPM8</accession>
<dbReference type="InterPro" id="IPR011009">
    <property type="entry name" value="Kinase-like_dom_sf"/>
</dbReference>